<dbReference type="InterPro" id="IPR013103">
    <property type="entry name" value="RVT_2"/>
</dbReference>
<name>A0A438JRR5_VITVI</name>
<evidence type="ECO:0000256" key="1">
    <source>
        <dbReference type="ARBA" id="ARBA00022670"/>
    </source>
</evidence>
<dbReference type="InterPro" id="IPR012337">
    <property type="entry name" value="RNaseH-like_sf"/>
</dbReference>
<sequence length="1059" mass="121754">MEEDSSFSAMAPPVFNGDNYTIWAVWMEAYLYVVDLWEAVEDDYDVPPLSDNPTMAQVKNHKERKTKKSKAKACLFAAVSATIFTRIMSLKSSKAIWSYLKFEYEGDDQIKGMKVLNLIRDFELQEMKESETIKEYSERLLRHSQQTTITTLENTKDLSKITLAELLNSLQAQEQQMVMRQEAIVEEALPAKHEDELATHRSSAGKGQMLSVTSAINLDMKLSFARTKTNSKTQMPKSLMKMKMIISLLQLVFQIGHSGRIPTKGIGTIAIATHLGTKVIDDVLYVSEIDQNLLSVGQLLEKGFKVYFEDNYYLIKDASGQDLFKVKMRGKSFSLVPLEEEQIAFPAKENIAELWHKRLGHYHYQGLLKMQKSEMVEGFPEFEVISTSCQTCQYGKQNRLPFPTATWRASNKLQLIHTDVGEPQRTPSLKGSRYYISFIDDLTKMCWINFLKFKSEVGNTFRKFKAKVENESGCKIQILRSDNGKEYTSCQLNLFCEEVGIEHQLSAPYTPEQNGVSERRNRFIMGMAKFMLHEKNLPKKFWAEATNTAVFLQNRLSTKAVKNQTPFEAWKDDPPVRGTRLLSEIYQRCNVAIYEPADHEEALKESKWKDAMKEELFMIEKNKTWELVDRPQERKVIGVKWVFRTKLNADGSVNKYKARLVVKGYAQIFGVDYSETFAPVARLDTIILLLAISAQLGWKVHQMDVKSAFLNGILQEEIYVEQPEVVEHKEDKVYRLHKALYGLKQAPRAWYSRIDDYLLGLDFKKSLSESTLYVKENNNDILVVSLYVDDLLITGSSAKLIDEFKLDMMQVFEMTDLGLMTYFLGMEIKQGKDQVFICQRKYAKEILKKFRMEDCKEMSTPMNQKEKLSKDDGAEKVEETYFRSLIGCLMYLTVTRPDILYVVSVLSRFMHYASEVHLKAAKRVVWYIKGTVDYGVKFQKIPNMKLFGYSDSDWGGSLDDMKKAEFVAATATVNQALWLRKILVDLHMKQTQGIEVFVDNQAPIAISHNPVFHGKTKHFNIKLFATAKQKSNWLTYSQSLCQSLSLSFSDKSLEFAVPK</sequence>
<evidence type="ECO:0000313" key="7">
    <source>
        <dbReference type="Proteomes" id="UP000288805"/>
    </source>
</evidence>
<dbReference type="Gene3D" id="3.30.420.10">
    <property type="entry name" value="Ribonuclease H-like superfamily/Ribonuclease H"/>
    <property type="match status" value="1"/>
</dbReference>
<reference evidence="6 7" key="1">
    <citation type="journal article" date="2018" name="PLoS Genet.">
        <title>Population sequencing reveals clonal diversity and ancestral inbreeding in the grapevine cultivar Chardonnay.</title>
        <authorList>
            <person name="Roach M.J."/>
            <person name="Johnson D.L."/>
            <person name="Bohlmann J."/>
            <person name="van Vuuren H.J."/>
            <person name="Jones S.J."/>
            <person name="Pretorius I.S."/>
            <person name="Schmidt S.A."/>
            <person name="Borneman A.R."/>
        </authorList>
    </citation>
    <scope>NUCLEOTIDE SEQUENCE [LARGE SCALE GENOMIC DNA]</scope>
    <source>
        <strain evidence="7">cv. Chardonnay</strain>
        <tissue evidence="6">Leaf</tissue>
    </source>
</reference>
<evidence type="ECO:0000313" key="6">
    <source>
        <dbReference type="EMBL" id="RVX11647.1"/>
    </source>
</evidence>
<keyword evidence="3" id="KW-0064">Aspartyl protease</keyword>
<dbReference type="GO" id="GO:0004190">
    <property type="term" value="F:aspartic-type endopeptidase activity"/>
    <property type="evidence" value="ECO:0007669"/>
    <property type="project" value="UniProtKB-KW"/>
</dbReference>
<dbReference type="InterPro" id="IPR054722">
    <property type="entry name" value="PolX-like_BBD"/>
</dbReference>
<dbReference type="Pfam" id="PF07727">
    <property type="entry name" value="RVT_2"/>
    <property type="match status" value="1"/>
</dbReference>
<evidence type="ECO:0000256" key="4">
    <source>
        <dbReference type="ARBA" id="ARBA00022801"/>
    </source>
</evidence>
<dbReference type="InterPro" id="IPR025724">
    <property type="entry name" value="GAG-pre-integrase_dom"/>
</dbReference>
<dbReference type="Pfam" id="PF13976">
    <property type="entry name" value="gag_pre-integrs"/>
    <property type="match status" value="1"/>
</dbReference>
<keyword evidence="4" id="KW-0378">Hydrolase</keyword>
<dbReference type="GO" id="GO:0006508">
    <property type="term" value="P:proteolysis"/>
    <property type="evidence" value="ECO:0007669"/>
    <property type="project" value="UniProtKB-KW"/>
</dbReference>
<keyword evidence="1" id="KW-0645">Protease</keyword>
<accession>A0A438JRR5</accession>
<dbReference type="Pfam" id="PF22936">
    <property type="entry name" value="Pol_BBD"/>
    <property type="match status" value="1"/>
</dbReference>
<proteinExistence type="predicted"/>
<dbReference type="InterPro" id="IPR043502">
    <property type="entry name" value="DNA/RNA_pol_sf"/>
</dbReference>
<evidence type="ECO:0000259" key="5">
    <source>
        <dbReference type="PROSITE" id="PS50994"/>
    </source>
</evidence>
<comment type="caution">
    <text evidence="6">The sequence shown here is derived from an EMBL/GenBank/DDBJ whole genome shotgun (WGS) entry which is preliminary data.</text>
</comment>
<evidence type="ECO:0000256" key="3">
    <source>
        <dbReference type="ARBA" id="ARBA00022750"/>
    </source>
</evidence>
<dbReference type="InterPro" id="IPR036397">
    <property type="entry name" value="RNaseH_sf"/>
</dbReference>
<dbReference type="GO" id="GO:0003676">
    <property type="term" value="F:nucleic acid binding"/>
    <property type="evidence" value="ECO:0007669"/>
    <property type="project" value="InterPro"/>
</dbReference>
<dbReference type="SUPFAM" id="SSF56672">
    <property type="entry name" value="DNA/RNA polymerases"/>
    <property type="match status" value="1"/>
</dbReference>
<gene>
    <name evidence="6" type="primary">RE1_1413</name>
    <name evidence="6" type="ORF">CK203_015767</name>
</gene>
<evidence type="ECO:0000256" key="2">
    <source>
        <dbReference type="ARBA" id="ARBA00022723"/>
    </source>
</evidence>
<organism evidence="6 7">
    <name type="scientific">Vitis vinifera</name>
    <name type="common">Grape</name>
    <dbReference type="NCBI Taxonomy" id="29760"/>
    <lineage>
        <taxon>Eukaryota</taxon>
        <taxon>Viridiplantae</taxon>
        <taxon>Streptophyta</taxon>
        <taxon>Embryophyta</taxon>
        <taxon>Tracheophyta</taxon>
        <taxon>Spermatophyta</taxon>
        <taxon>Magnoliopsida</taxon>
        <taxon>eudicotyledons</taxon>
        <taxon>Gunneridae</taxon>
        <taxon>Pentapetalae</taxon>
        <taxon>rosids</taxon>
        <taxon>Vitales</taxon>
        <taxon>Vitaceae</taxon>
        <taxon>Viteae</taxon>
        <taxon>Vitis</taxon>
    </lineage>
</organism>
<dbReference type="GO" id="GO:0015074">
    <property type="term" value="P:DNA integration"/>
    <property type="evidence" value="ECO:0007669"/>
    <property type="project" value="InterPro"/>
</dbReference>
<dbReference type="Pfam" id="PF00665">
    <property type="entry name" value="rve"/>
    <property type="match status" value="1"/>
</dbReference>
<dbReference type="InterPro" id="IPR001584">
    <property type="entry name" value="Integrase_cat-core"/>
</dbReference>
<keyword evidence="2" id="KW-0479">Metal-binding</keyword>
<protein>
    <submittedName>
        <fullName evidence="6">Retrovirus-related Pol polyprotein from transposon RE1</fullName>
    </submittedName>
</protein>
<dbReference type="GO" id="GO:0046872">
    <property type="term" value="F:metal ion binding"/>
    <property type="evidence" value="ECO:0007669"/>
    <property type="project" value="UniProtKB-KW"/>
</dbReference>
<dbReference type="InterPro" id="IPR039537">
    <property type="entry name" value="Retrotran_Ty1/copia-like"/>
</dbReference>
<dbReference type="PANTHER" id="PTHR42648">
    <property type="entry name" value="TRANSPOSASE, PUTATIVE-RELATED"/>
    <property type="match status" value="1"/>
</dbReference>
<dbReference type="PANTHER" id="PTHR42648:SF18">
    <property type="entry name" value="RETROTRANSPOSON, UNCLASSIFIED-LIKE PROTEIN"/>
    <property type="match status" value="1"/>
</dbReference>
<feature type="domain" description="Integrase catalytic" evidence="5">
    <location>
        <begin position="399"/>
        <end position="574"/>
    </location>
</feature>
<dbReference type="PROSITE" id="PS50994">
    <property type="entry name" value="INTEGRASE"/>
    <property type="match status" value="1"/>
</dbReference>
<dbReference type="CDD" id="cd09272">
    <property type="entry name" value="RNase_HI_RT_Ty1"/>
    <property type="match status" value="1"/>
</dbReference>
<dbReference type="AlphaFoldDB" id="A0A438JRR5"/>
<dbReference type="Pfam" id="PF14223">
    <property type="entry name" value="Retrotran_gag_2"/>
    <property type="match status" value="1"/>
</dbReference>
<dbReference type="EMBL" id="QGNW01000030">
    <property type="protein sequence ID" value="RVX11647.1"/>
    <property type="molecule type" value="Genomic_DNA"/>
</dbReference>
<dbReference type="Proteomes" id="UP000288805">
    <property type="component" value="Unassembled WGS sequence"/>
</dbReference>
<dbReference type="SUPFAM" id="SSF53098">
    <property type="entry name" value="Ribonuclease H-like"/>
    <property type="match status" value="1"/>
</dbReference>